<keyword evidence="1" id="KW-0732">Signal</keyword>
<proteinExistence type="predicted"/>
<name>A0ABW3F0L8_9PROT</name>
<evidence type="ECO:0000259" key="2">
    <source>
        <dbReference type="Pfam" id="PF07589"/>
    </source>
</evidence>
<comment type="caution">
    <text evidence="3">The sequence shown here is derived from an EMBL/GenBank/DDBJ whole genome shotgun (WGS) entry which is preliminary data.</text>
</comment>
<evidence type="ECO:0000256" key="1">
    <source>
        <dbReference type="SAM" id="SignalP"/>
    </source>
</evidence>
<reference evidence="4" key="1">
    <citation type="journal article" date="2019" name="Int. J. Syst. Evol. Microbiol.">
        <title>The Global Catalogue of Microorganisms (GCM) 10K type strain sequencing project: providing services to taxonomists for standard genome sequencing and annotation.</title>
        <authorList>
            <consortium name="The Broad Institute Genomics Platform"/>
            <consortium name="The Broad Institute Genome Sequencing Center for Infectious Disease"/>
            <person name="Wu L."/>
            <person name="Ma J."/>
        </authorList>
    </citation>
    <scope>NUCLEOTIDE SEQUENCE [LARGE SCALE GENOMIC DNA]</scope>
    <source>
        <strain evidence="4">CCUG 58412</strain>
    </source>
</reference>
<organism evidence="3 4">
    <name type="scientific">Methylophilus luteus</name>
    <dbReference type="NCBI Taxonomy" id="640108"/>
    <lineage>
        <taxon>Bacteria</taxon>
        <taxon>Pseudomonadati</taxon>
        <taxon>Pseudomonadota</taxon>
        <taxon>Betaproteobacteria</taxon>
        <taxon>Nitrosomonadales</taxon>
        <taxon>Methylophilaceae</taxon>
        <taxon>Methylophilus</taxon>
    </lineage>
</organism>
<sequence length="272" mass="27384">MKFQLKALAIALALSATVPAQAAISLGSSGDGSFVLSTLNNANGISATFDLGFTYSQFGALVANADSNGGSYTWDLTTGNYADAWNTFSSIAVSGTSNWAVFASDNEGAQRGAAAVGARGYYVTATDLNNAVTQTSTAVNSLINFDKYLLNANSTGNHQSVANGASTAPLTDAGGAGSSNAYGTGAAGDAGVRAINPFDTSANFLQTVTNGGSTPNTIGFTGNANGLYSFKLSSNGLLTFTTSVSAVPEADSYAMLLAGLGLVGLVARRRKA</sequence>
<gene>
    <name evidence="3" type="ORF">ACFQ1Z_00090</name>
</gene>
<feature type="chain" id="PRO_5046558030" evidence="1">
    <location>
        <begin position="23"/>
        <end position="272"/>
    </location>
</feature>
<dbReference type="InterPro" id="IPR013424">
    <property type="entry name" value="Ice-binding_C"/>
</dbReference>
<protein>
    <submittedName>
        <fullName evidence="3">PEP-CTERM sorting domain-containing protein</fullName>
    </submittedName>
</protein>
<dbReference type="EMBL" id="JBHTKB010000001">
    <property type="protein sequence ID" value="MFD0911931.1"/>
    <property type="molecule type" value="Genomic_DNA"/>
</dbReference>
<keyword evidence="4" id="KW-1185">Reference proteome</keyword>
<feature type="signal peptide" evidence="1">
    <location>
        <begin position="1"/>
        <end position="22"/>
    </location>
</feature>
<evidence type="ECO:0000313" key="4">
    <source>
        <dbReference type="Proteomes" id="UP001597128"/>
    </source>
</evidence>
<dbReference type="Proteomes" id="UP001597128">
    <property type="component" value="Unassembled WGS sequence"/>
</dbReference>
<accession>A0ABW3F0L8</accession>
<dbReference type="Pfam" id="PF07589">
    <property type="entry name" value="PEP-CTERM"/>
    <property type="match status" value="1"/>
</dbReference>
<dbReference type="RefSeq" id="WP_379054408.1">
    <property type="nucleotide sequence ID" value="NZ_JBHTKB010000001.1"/>
</dbReference>
<feature type="domain" description="Ice-binding protein C-terminal" evidence="2">
    <location>
        <begin position="246"/>
        <end position="270"/>
    </location>
</feature>
<evidence type="ECO:0000313" key="3">
    <source>
        <dbReference type="EMBL" id="MFD0911931.1"/>
    </source>
</evidence>